<protein>
    <recommendedName>
        <fullName evidence="6">Ribosomal protein L11 methyltransferase</fullName>
        <shortName evidence="6">L11 Mtase</shortName>
        <ecNumber evidence="6">2.1.1.-</ecNumber>
    </recommendedName>
</protein>
<feature type="binding site" evidence="6">
    <location>
        <position position="177"/>
    </location>
    <ligand>
        <name>S-adenosyl-L-methionine</name>
        <dbReference type="ChEBI" id="CHEBI:59789"/>
    </ligand>
</feature>
<dbReference type="PANTHER" id="PTHR43648:SF1">
    <property type="entry name" value="ELECTRON TRANSFER FLAVOPROTEIN BETA SUBUNIT LYSINE METHYLTRANSFERASE"/>
    <property type="match status" value="1"/>
</dbReference>
<dbReference type="InterPro" id="IPR029063">
    <property type="entry name" value="SAM-dependent_MTases_sf"/>
</dbReference>
<dbReference type="OrthoDB" id="9785995at2"/>
<dbReference type="InterPro" id="IPR004498">
    <property type="entry name" value="Ribosomal_PrmA_MeTrfase"/>
</dbReference>
<feature type="binding site" evidence="6">
    <location>
        <position position="154"/>
    </location>
    <ligand>
        <name>S-adenosyl-L-methionine</name>
        <dbReference type="ChEBI" id="CHEBI:59789"/>
    </ligand>
</feature>
<evidence type="ECO:0000256" key="3">
    <source>
        <dbReference type="ARBA" id="ARBA00022603"/>
    </source>
</evidence>
<evidence type="ECO:0000313" key="7">
    <source>
        <dbReference type="EMBL" id="PWW82540.1"/>
    </source>
</evidence>
<sequence length="287" mass="32766">MATSHDYIELAFSLPPELIEPCLGLLSGEGIEYFQEEQNKLYAYLPDSLWSEEKKQDIMKTLAASFGSVPPFTLKHMADRNWNAEWEAHLQPIEISDRLLIVQQNKDRVPKPGQTVIEINPKMSFGTGYHATTRLMLRQIENIDLENKRILDIGTGTGVLAIACRKLGNNRPIRAVDNNDWAVENARENIKENLVENIRVDMLDAEDDLDAILEERYDLILANINRNVIDRILPAIKNKAPDCPVLLSGIMTYDESWLKKLLERLEYRIADTLYEDEWLSCLAAPSS</sequence>
<keyword evidence="4 6" id="KW-0808">Transferase</keyword>
<dbReference type="SUPFAM" id="SSF53335">
    <property type="entry name" value="S-adenosyl-L-methionine-dependent methyltransferases"/>
    <property type="match status" value="1"/>
</dbReference>
<dbReference type="NCBIfam" id="NF001785">
    <property type="entry name" value="PRK00517.2-2"/>
    <property type="match status" value="1"/>
</dbReference>
<comment type="catalytic activity">
    <reaction evidence="6">
        <text>L-lysyl-[protein] + 3 S-adenosyl-L-methionine = N(6),N(6),N(6)-trimethyl-L-lysyl-[protein] + 3 S-adenosyl-L-homocysteine + 3 H(+)</text>
        <dbReference type="Rhea" id="RHEA:54192"/>
        <dbReference type="Rhea" id="RHEA-COMP:9752"/>
        <dbReference type="Rhea" id="RHEA-COMP:13826"/>
        <dbReference type="ChEBI" id="CHEBI:15378"/>
        <dbReference type="ChEBI" id="CHEBI:29969"/>
        <dbReference type="ChEBI" id="CHEBI:57856"/>
        <dbReference type="ChEBI" id="CHEBI:59789"/>
        <dbReference type="ChEBI" id="CHEBI:61961"/>
    </reaction>
</comment>
<feature type="binding site" evidence="6">
    <location>
        <position position="223"/>
    </location>
    <ligand>
        <name>S-adenosyl-L-methionine</name>
        <dbReference type="ChEBI" id="CHEBI:59789"/>
    </ligand>
</feature>
<dbReference type="InterPro" id="IPR050078">
    <property type="entry name" value="Ribosomal_L11_MeTrfase_PrmA"/>
</dbReference>
<dbReference type="CDD" id="cd02440">
    <property type="entry name" value="AdoMet_MTases"/>
    <property type="match status" value="1"/>
</dbReference>
<evidence type="ECO:0000256" key="5">
    <source>
        <dbReference type="ARBA" id="ARBA00022691"/>
    </source>
</evidence>
<accession>A0A317T885</accession>
<dbReference type="Proteomes" id="UP000246278">
    <property type="component" value="Unassembled WGS sequence"/>
</dbReference>
<dbReference type="GO" id="GO:0016279">
    <property type="term" value="F:protein-lysine N-methyltransferase activity"/>
    <property type="evidence" value="ECO:0007669"/>
    <property type="project" value="RHEA"/>
</dbReference>
<dbReference type="GO" id="GO:0032259">
    <property type="term" value="P:methylation"/>
    <property type="evidence" value="ECO:0007669"/>
    <property type="project" value="UniProtKB-KW"/>
</dbReference>
<keyword evidence="7" id="KW-0689">Ribosomal protein</keyword>
<evidence type="ECO:0000256" key="1">
    <source>
        <dbReference type="ARBA" id="ARBA00009741"/>
    </source>
</evidence>
<dbReference type="EMBL" id="PDNZ01000003">
    <property type="protein sequence ID" value="PWW82540.1"/>
    <property type="molecule type" value="Genomic_DNA"/>
</dbReference>
<keyword evidence="2 6" id="KW-0963">Cytoplasm</keyword>
<dbReference type="AlphaFoldDB" id="A0A317T885"/>
<evidence type="ECO:0000256" key="4">
    <source>
        <dbReference type="ARBA" id="ARBA00022679"/>
    </source>
</evidence>
<evidence type="ECO:0000313" key="8">
    <source>
        <dbReference type="Proteomes" id="UP000246278"/>
    </source>
</evidence>
<evidence type="ECO:0000256" key="6">
    <source>
        <dbReference type="HAMAP-Rule" id="MF_00735"/>
    </source>
</evidence>
<dbReference type="PIRSF" id="PIRSF000401">
    <property type="entry name" value="RPL11_MTase"/>
    <property type="match status" value="1"/>
</dbReference>
<evidence type="ECO:0000256" key="2">
    <source>
        <dbReference type="ARBA" id="ARBA00022490"/>
    </source>
</evidence>
<keyword evidence="3 6" id="KW-0489">Methyltransferase</keyword>
<comment type="similarity">
    <text evidence="1 6">Belongs to the methyltransferase superfamily. PrmA family.</text>
</comment>
<feature type="binding site" evidence="6">
    <location>
        <position position="133"/>
    </location>
    <ligand>
        <name>S-adenosyl-L-methionine</name>
        <dbReference type="ChEBI" id="CHEBI:59789"/>
    </ligand>
</feature>
<dbReference type="Gene3D" id="3.40.50.150">
    <property type="entry name" value="Vaccinia Virus protein VP39"/>
    <property type="match status" value="1"/>
</dbReference>
<comment type="function">
    <text evidence="6">Methylates ribosomal protein L11.</text>
</comment>
<name>A0A317T885_9CHLB</name>
<dbReference type="GO" id="GO:0005737">
    <property type="term" value="C:cytoplasm"/>
    <property type="evidence" value="ECO:0007669"/>
    <property type="project" value="UniProtKB-SubCell"/>
</dbReference>
<dbReference type="RefSeq" id="WP_110023018.1">
    <property type="nucleotide sequence ID" value="NZ_PDNZ01000003.1"/>
</dbReference>
<comment type="caution">
    <text evidence="7">The sequence shown here is derived from an EMBL/GenBank/DDBJ whole genome shotgun (WGS) entry which is preliminary data.</text>
</comment>
<dbReference type="Pfam" id="PF06325">
    <property type="entry name" value="PrmA"/>
    <property type="match status" value="1"/>
</dbReference>
<dbReference type="HAMAP" id="MF_00735">
    <property type="entry name" value="Methyltr_PrmA"/>
    <property type="match status" value="1"/>
</dbReference>
<keyword evidence="8" id="KW-1185">Reference proteome</keyword>
<dbReference type="EC" id="2.1.1.-" evidence="6"/>
<gene>
    <name evidence="6" type="primary">prmA</name>
    <name evidence="7" type="ORF">CR164_06035</name>
</gene>
<dbReference type="PANTHER" id="PTHR43648">
    <property type="entry name" value="ELECTRON TRANSFER FLAVOPROTEIN BETA SUBUNIT LYSINE METHYLTRANSFERASE"/>
    <property type="match status" value="1"/>
</dbReference>
<keyword evidence="5 6" id="KW-0949">S-adenosyl-L-methionine</keyword>
<organism evidence="7 8">
    <name type="scientific">Prosthecochloris marina</name>
    <dbReference type="NCBI Taxonomy" id="2017681"/>
    <lineage>
        <taxon>Bacteria</taxon>
        <taxon>Pseudomonadati</taxon>
        <taxon>Chlorobiota</taxon>
        <taxon>Chlorobiia</taxon>
        <taxon>Chlorobiales</taxon>
        <taxon>Chlorobiaceae</taxon>
        <taxon>Prosthecochloris</taxon>
    </lineage>
</organism>
<dbReference type="GO" id="GO:0005840">
    <property type="term" value="C:ribosome"/>
    <property type="evidence" value="ECO:0007669"/>
    <property type="project" value="UniProtKB-KW"/>
</dbReference>
<keyword evidence="7" id="KW-0687">Ribonucleoprotein</keyword>
<proteinExistence type="inferred from homology"/>
<comment type="subcellular location">
    <subcellularLocation>
        <location evidence="6">Cytoplasm</location>
    </subcellularLocation>
</comment>
<reference evidence="8" key="1">
    <citation type="submission" date="2017-10" db="EMBL/GenBank/DDBJ databases">
        <authorList>
            <person name="Gaisin V.A."/>
            <person name="Rysina M.S."/>
            <person name="Grouzdev D.S."/>
        </authorList>
    </citation>
    <scope>NUCLEOTIDE SEQUENCE [LARGE SCALE GENOMIC DNA]</scope>
    <source>
        <strain evidence="8">V1</strain>
    </source>
</reference>